<gene>
    <name evidence="3" type="primary">LOC113851646</name>
</gene>
<reference evidence="2" key="1">
    <citation type="journal article" date="2019" name="Toxins">
        <title>Detection of Abrin-Like and Prepropulchellin-Like Toxin Genes and Transcripts Using Whole Genome Sequencing and Full-Length Transcript Sequencing of Abrus precatorius.</title>
        <authorList>
            <person name="Hovde B.T."/>
            <person name="Daligault H.E."/>
            <person name="Hanschen E.R."/>
            <person name="Kunde Y.A."/>
            <person name="Johnson M.B."/>
            <person name="Starkenburg S.R."/>
            <person name="Johnson S.L."/>
        </authorList>
    </citation>
    <scope>NUCLEOTIDE SEQUENCE [LARGE SCALE GENOMIC DNA]</scope>
</reference>
<proteinExistence type="predicted"/>
<accession>A0A8B8K2I9</accession>
<protein>
    <submittedName>
        <fullName evidence="3">Uncharacterized protein LOC113851646</fullName>
    </submittedName>
</protein>
<sequence length="176" mass="20506">MLATQNRQKTYADVRKKWLEFQEGDHIFLKVMPMTGVRRAMKLKKLSPQFIGPFQILKQIGPVAYQLALPSHLSNLHNVFHVSQLRKYHPDPTHSFEPESIRLKEDLTFHVSPTRIVDKGSKQLRNKIVKLVKVAWGKEGTEGFTWELESDIKREYPKLFSDCGKLTQLIKFSDIF</sequence>
<dbReference type="Proteomes" id="UP000694853">
    <property type="component" value="Unplaced"/>
</dbReference>
<dbReference type="PANTHER" id="PTHR46148">
    <property type="entry name" value="CHROMO DOMAIN-CONTAINING PROTEIN"/>
    <property type="match status" value="1"/>
</dbReference>
<keyword evidence="2" id="KW-1185">Reference proteome</keyword>
<dbReference type="AlphaFoldDB" id="A0A8B8K2I9"/>
<dbReference type="OrthoDB" id="1939135at2759"/>
<evidence type="ECO:0000259" key="1">
    <source>
        <dbReference type="Pfam" id="PF24626"/>
    </source>
</evidence>
<dbReference type="GeneID" id="113851646"/>
<dbReference type="KEGG" id="aprc:113851646"/>
<dbReference type="InterPro" id="IPR056924">
    <property type="entry name" value="SH3_Tf2-1"/>
</dbReference>
<organism evidence="2 3">
    <name type="scientific">Abrus precatorius</name>
    <name type="common">Indian licorice</name>
    <name type="synonym">Glycine abrus</name>
    <dbReference type="NCBI Taxonomy" id="3816"/>
    <lineage>
        <taxon>Eukaryota</taxon>
        <taxon>Viridiplantae</taxon>
        <taxon>Streptophyta</taxon>
        <taxon>Embryophyta</taxon>
        <taxon>Tracheophyta</taxon>
        <taxon>Spermatophyta</taxon>
        <taxon>Magnoliopsida</taxon>
        <taxon>eudicotyledons</taxon>
        <taxon>Gunneridae</taxon>
        <taxon>Pentapetalae</taxon>
        <taxon>rosids</taxon>
        <taxon>fabids</taxon>
        <taxon>Fabales</taxon>
        <taxon>Fabaceae</taxon>
        <taxon>Papilionoideae</taxon>
        <taxon>50 kb inversion clade</taxon>
        <taxon>NPAAA clade</taxon>
        <taxon>indigoferoid/millettioid clade</taxon>
        <taxon>Abreae</taxon>
        <taxon>Abrus</taxon>
    </lineage>
</organism>
<reference evidence="3" key="2">
    <citation type="submission" date="2025-08" db="UniProtKB">
        <authorList>
            <consortium name="RefSeq"/>
        </authorList>
    </citation>
    <scope>IDENTIFICATION</scope>
    <source>
        <tissue evidence="3">Young leaves</tissue>
    </source>
</reference>
<dbReference type="RefSeq" id="XP_027337997.1">
    <property type="nucleotide sequence ID" value="XM_027482196.1"/>
</dbReference>
<evidence type="ECO:0000313" key="3">
    <source>
        <dbReference type="RefSeq" id="XP_027337997.1"/>
    </source>
</evidence>
<name>A0A8B8K2I9_ABRPR</name>
<feature type="domain" description="Tf2-1-like SH3-like" evidence="1">
    <location>
        <begin position="24"/>
        <end position="89"/>
    </location>
</feature>
<dbReference type="PANTHER" id="PTHR46148:SF60">
    <property type="entry name" value="CHROMO DOMAIN-CONTAINING PROTEIN"/>
    <property type="match status" value="1"/>
</dbReference>
<evidence type="ECO:0000313" key="2">
    <source>
        <dbReference type="Proteomes" id="UP000694853"/>
    </source>
</evidence>
<dbReference type="Pfam" id="PF24626">
    <property type="entry name" value="SH3_Tf2-1"/>
    <property type="match status" value="1"/>
</dbReference>